<dbReference type="OrthoDB" id="7626281at2"/>
<dbReference type="HOGENOM" id="CLU_090238_1_0_10"/>
<keyword evidence="5 13" id="KW-0812">Transmembrane</keyword>
<feature type="transmembrane region" description="Helical" evidence="13">
    <location>
        <begin position="9"/>
        <end position="27"/>
    </location>
</feature>
<dbReference type="RefSeq" id="WP_008202282.1">
    <property type="nucleotide sequence ID" value="NZ_CM001023.1"/>
</dbReference>
<feature type="transmembrane region" description="Helical" evidence="13">
    <location>
        <begin position="39"/>
        <end position="58"/>
    </location>
</feature>
<dbReference type="Proteomes" id="UP000003919">
    <property type="component" value="Chromosome"/>
</dbReference>
<evidence type="ECO:0000256" key="4">
    <source>
        <dbReference type="ARBA" id="ARBA00022538"/>
    </source>
</evidence>
<evidence type="ECO:0000256" key="9">
    <source>
        <dbReference type="ARBA" id="ARBA00023065"/>
    </source>
</evidence>
<keyword evidence="11" id="KW-0407">Ion channel</keyword>
<gene>
    <name evidence="14" type="ORF">ALPR1_16933</name>
</gene>
<name>A3I2P9_9BACT</name>
<dbReference type="Pfam" id="PF06736">
    <property type="entry name" value="TMEM175"/>
    <property type="match status" value="1"/>
</dbReference>
<reference evidence="14 15" key="1">
    <citation type="journal article" date="2011" name="J. Bacteriol.">
        <title>Complete genome sequence of Algoriphagus sp. PR1, bacterial prey of a colony-forming choanoflagellate.</title>
        <authorList>
            <person name="Alegado R.A."/>
            <person name="Ferriera S."/>
            <person name="Nusbaum C."/>
            <person name="Young S.K."/>
            <person name="Zeng Q."/>
            <person name="Imamovic A."/>
            <person name="Fairclough S.R."/>
            <person name="King N."/>
        </authorList>
    </citation>
    <scope>NUCLEOTIDE SEQUENCE [LARGE SCALE GENOMIC DNA]</scope>
    <source>
        <strain evidence="14 15">PR1</strain>
    </source>
</reference>
<keyword evidence="15" id="KW-1185">Reference proteome</keyword>
<keyword evidence="8 13" id="KW-1133">Transmembrane helix</keyword>
<evidence type="ECO:0000256" key="12">
    <source>
        <dbReference type="ARBA" id="ARBA00034430"/>
    </source>
</evidence>
<evidence type="ECO:0000256" key="7">
    <source>
        <dbReference type="ARBA" id="ARBA00022958"/>
    </source>
</evidence>
<dbReference type="EMBL" id="CM001023">
    <property type="protein sequence ID" value="EAZ79353.1"/>
    <property type="molecule type" value="Genomic_DNA"/>
</dbReference>
<dbReference type="eggNOG" id="COG3548">
    <property type="taxonomic scope" value="Bacteria"/>
</dbReference>
<keyword evidence="6" id="KW-0631">Potassium channel</keyword>
<feature type="transmembrane region" description="Helical" evidence="13">
    <location>
        <begin position="101"/>
        <end position="122"/>
    </location>
</feature>
<keyword evidence="10 13" id="KW-0472">Membrane</keyword>
<keyword evidence="4" id="KW-0633">Potassium transport</keyword>
<protein>
    <submittedName>
        <fullName evidence="14">Ferrochelatase</fullName>
    </submittedName>
</protein>
<proteinExistence type="inferred from homology"/>
<evidence type="ECO:0000256" key="10">
    <source>
        <dbReference type="ARBA" id="ARBA00023136"/>
    </source>
</evidence>
<dbReference type="InterPro" id="IPR010617">
    <property type="entry name" value="TMEM175-like"/>
</dbReference>
<evidence type="ECO:0000256" key="2">
    <source>
        <dbReference type="ARBA" id="ARBA00006920"/>
    </source>
</evidence>
<comment type="catalytic activity">
    <reaction evidence="12">
        <text>K(+)(in) = K(+)(out)</text>
        <dbReference type="Rhea" id="RHEA:29463"/>
        <dbReference type="ChEBI" id="CHEBI:29103"/>
    </reaction>
</comment>
<evidence type="ECO:0000256" key="3">
    <source>
        <dbReference type="ARBA" id="ARBA00022448"/>
    </source>
</evidence>
<accession>A3I2P9</accession>
<evidence type="ECO:0000256" key="5">
    <source>
        <dbReference type="ARBA" id="ARBA00022692"/>
    </source>
</evidence>
<keyword evidence="9" id="KW-0406">Ion transport</keyword>
<dbReference type="PANTHER" id="PTHR31462">
    <property type="entry name" value="ENDOSOMAL/LYSOSOMAL POTASSIUM CHANNEL TMEM175"/>
    <property type="match status" value="1"/>
</dbReference>
<dbReference type="STRING" id="388413.ALPR1_16933"/>
<dbReference type="PANTHER" id="PTHR31462:SF5">
    <property type="entry name" value="ENDOSOMAL_LYSOSOMAL PROTON CHANNEL TMEM175"/>
    <property type="match status" value="1"/>
</dbReference>
<keyword evidence="7" id="KW-0630">Potassium</keyword>
<evidence type="ECO:0000256" key="11">
    <source>
        <dbReference type="ARBA" id="ARBA00023303"/>
    </source>
</evidence>
<organism evidence="14 15">
    <name type="scientific">Algoriphagus machipongonensis</name>
    <dbReference type="NCBI Taxonomy" id="388413"/>
    <lineage>
        <taxon>Bacteria</taxon>
        <taxon>Pseudomonadati</taxon>
        <taxon>Bacteroidota</taxon>
        <taxon>Cytophagia</taxon>
        <taxon>Cytophagales</taxon>
        <taxon>Cyclobacteriaceae</taxon>
        <taxon>Algoriphagus</taxon>
    </lineage>
</organism>
<comment type="subcellular location">
    <subcellularLocation>
        <location evidence="1">Membrane</location>
        <topology evidence="1">Multi-pass membrane protein</topology>
    </subcellularLocation>
</comment>
<dbReference type="GO" id="GO:0016020">
    <property type="term" value="C:membrane"/>
    <property type="evidence" value="ECO:0007669"/>
    <property type="project" value="UniProtKB-SubCell"/>
</dbReference>
<evidence type="ECO:0000256" key="6">
    <source>
        <dbReference type="ARBA" id="ARBA00022826"/>
    </source>
</evidence>
<sequence>MQKGRLEAFSDGVLAIVITIMVLEIKVPHGDELSDLKPLIPILLSYILSFIYIGIYWNNHHHMLHTVKHVSGSILWANLHLLFWLSLIPFVTGWLGENHFASLPMALYGIILLMSAIAYFILQRIIIKAQGKESILAKAIGKDLKGNLSPIFYILGILASFYKPWIAGIFYILVALMWLIPDPRIERTLRESHKN</sequence>
<evidence type="ECO:0000256" key="1">
    <source>
        <dbReference type="ARBA" id="ARBA00004141"/>
    </source>
</evidence>
<dbReference type="EMBL" id="AAXU02000001">
    <property type="protein sequence ID" value="EAZ79353.1"/>
    <property type="molecule type" value="Genomic_DNA"/>
</dbReference>
<feature type="transmembrane region" description="Helical" evidence="13">
    <location>
        <begin position="70"/>
        <end position="95"/>
    </location>
</feature>
<comment type="similarity">
    <text evidence="2">Belongs to the TMEM175 family.</text>
</comment>
<dbReference type="AlphaFoldDB" id="A3I2P9"/>
<dbReference type="GO" id="GO:0015252">
    <property type="term" value="F:proton channel activity"/>
    <property type="evidence" value="ECO:0007669"/>
    <property type="project" value="InterPro"/>
</dbReference>
<evidence type="ECO:0000256" key="8">
    <source>
        <dbReference type="ARBA" id="ARBA00022989"/>
    </source>
</evidence>
<evidence type="ECO:0000313" key="14">
    <source>
        <dbReference type="EMBL" id="EAZ79353.1"/>
    </source>
</evidence>
<dbReference type="GO" id="GO:0005267">
    <property type="term" value="F:potassium channel activity"/>
    <property type="evidence" value="ECO:0007669"/>
    <property type="project" value="UniProtKB-KW"/>
</dbReference>
<comment type="caution">
    <text evidence="14">The sequence shown here is derived from an EMBL/GenBank/DDBJ whole genome shotgun (WGS) entry which is preliminary data.</text>
</comment>
<evidence type="ECO:0000256" key="13">
    <source>
        <dbReference type="SAM" id="Phobius"/>
    </source>
</evidence>
<evidence type="ECO:0000313" key="15">
    <source>
        <dbReference type="Proteomes" id="UP000003919"/>
    </source>
</evidence>
<keyword evidence="3" id="KW-0813">Transport</keyword>
<feature type="transmembrane region" description="Helical" evidence="13">
    <location>
        <begin position="151"/>
        <end position="180"/>
    </location>
</feature>